<comment type="subcellular location">
    <subcellularLocation>
        <location evidence="1">Cytoplasm</location>
    </subcellularLocation>
</comment>
<keyword evidence="11" id="KW-0521">NADP</keyword>
<dbReference type="InterPro" id="IPR020843">
    <property type="entry name" value="ER"/>
</dbReference>
<dbReference type="GO" id="GO:0006693">
    <property type="term" value="P:prostaglandin metabolic process"/>
    <property type="evidence" value="ECO:0000318"/>
    <property type="project" value="GO_Central"/>
</dbReference>
<keyword evidence="12" id="KW-0007">Acetylation</keyword>
<evidence type="ECO:0000256" key="24">
    <source>
        <dbReference type="ARBA" id="ARBA00047878"/>
    </source>
</evidence>
<reference evidence="37" key="1">
    <citation type="submission" date="2025-08" db="UniProtKB">
        <authorList>
            <consortium name="RefSeq"/>
        </authorList>
    </citation>
    <scope>IDENTIFICATION</scope>
    <source>
        <strain evidence="37">J_2021</strain>
        <tissue evidence="37">Erythrocytes</tissue>
    </source>
</reference>
<evidence type="ECO:0000256" key="29">
    <source>
        <dbReference type="ARBA" id="ARBA00048591"/>
    </source>
</evidence>
<dbReference type="SUPFAM" id="SSF51735">
    <property type="entry name" value="NAD(P)-binding Rossmann-fold domains"/>
    <property type="match status" value="1"/>
</dbReference>
<dbReference type="InterPro" id="IPR041694">
    <property type="entry name" value="ADH_N_2"/>
</dbReference>
<evidence type="ECO:0000256" key="11">
    <source>
        <dbReference type="ARBA" id="ARBA00022857"/>
    </source>
</evidence>
<comment type="catalytic activity">
    <reaction evidence="23">
        <text>leukotriene B4 + NADP(+) = 12-oxo-leukotriene B4 + NADPH + H(+)</text>
        <dbReference type="Rhea" id="RHEA:50608"/>
        <dbReference type="ChEBI" id="CHEBI:15378"/>
        <dbReference type="ChEBI" id="CHEBI:57461"/>
        <dbReference type="ChEBI" id="CHEBI:57783"/>
        <dbReference type="ChEBI" id="CHEBI:58349"/>
        <dbReference type="ChEBI" id="CHEBI:133309"/>
    </reaction>
    <physiologicalReaction direction="left-to-right" evidence="23">
        <dbReference type="Rhea" id="RHEA:50609"/>
    </physiologicalReaction>
</comment>
<evidence type="ECO:0000256" key="23">
    <source>
        <dbReference type="ARBA" id="ARBA00047871"/>
    </source>
</evidence>
<dbReference type="RefSeq" id="XP_041436004.1">
    <property type="nucleotide sequence ID" value="XM_041580070.1"/>
</dbReference>
<evidence type="ECO:0000256" key="1">
    <source>
        <dbReference type="ARBA" id="ARBA00004496"/>
    </source>
</evidence>
<proteinExistence type="inferred from homology"/>
<evidence type="ECO:0000256" key="33">
    <source>
        <dbReference type="ARBA" id="ARBA00049179"/>
    </source>
</evidence>
<dbReference type="GO" id="GO:0032440">
    <property type="term" value="F:2-alkenal reductase [NAD(P)H] activity"/>
    <property type="evidence" value="ECO:0007669"/>
    <property type="project" value="UniProtKB-EC"/>
</dbReference>
<evidence type="ECO:0000256" key="21">
    <source>
        <dbReference type="ARBA" id="ARBA00047617"/>
    </source>
</evidence>
<dbReference type="STRING" id="8355.A0A1L8HNU9"/>
<keyword evidence="36" id="KW-1185">Reference proteome</keyword>
<comment type="catalytic activity">
    <reaction evidence="32">
        <text>13,14-dihydro-15-oxo-prostaglandin E1 + NADP(+) = 15-oxoprostaglandin E1 + NADPH + H(+)</text>
        <dbReference type="Rhea" id="RHEA:50584"/>
        <dbReference type="ChEBI" id="CHEBI:15378"/>
        <dbReference type="ChEBI" id="CHEBI:57401"/>
        <dbReference type="ChEBI" id="CHEBI:57783"/>
        <dbReference type="ChEBI" id="CHEBI:58349"/>
        <dbReference type="ChEBI" id="CHEBI:133408"/>
    </reaction>
    <physiologicalReaction direction="right-to-left" evidence="32">
        <dbReference type="Rhea" id="RHEA:50586"/>
    </physiologicalReaction>
</comment>
<comment type="catalytic activity">
    <reaction evidence="26">
        <text>nonan-2-one + NADP(+) = (3E)-nonen-2-one + NADPH + H(+)</text>
        <dbReference type="Rhea" id="RHEA:50616"/>
        <dbReference type="ChEBI" id="CHEBI:15378"/>
        <dbReference type="ChEBI" id="CHEBI:57783"/>
        <dbReference type="ChEBI" id="CHEBI:58349"/>
        <dbReference type="ChEBI" id="CHEBI:77927"/>
        <dbReference type="ChEBI" id="CHEBI:133457"/>
    </reaction>
    <physiologicalReaction direction="right-to-left" evidence="26">
        <dbReference type="Rhea" id="RHEA:50618"/>
    </physiologicalReaction>
</comment>
<comment type="catalytic activity">
    <reaction evidence="25">
        <text>dodecanal + NADP(+) = (2E)-dodecenal + NADPH + H(+)</text>
        <dbReference type="Rhea" id="RHEA:50784"/>
        <dbReference type="ChEBI" id="CHEBI:15378"/>
        <dbReference type="ChEBI" id="CHEBI:27836"/>
        <dbReference type="ChEBI" id="CHEBI:57783"/>
        <dbReference type="ChEBI" id="CHEBI:58349"/>
        <dbReference type="ChEBI" id="CHEBI:133741"/>
    </reaction>
    <physiologicalReaction direction="right-to-left" evidence="25">
        <dbReference type="Rhea" id="RHEA:50786"/>
    </physiologicalReaction>
</comment>
<dbReference type="SUPFAM" id="SSF50129">
    <property type="entry name" value="GroES-like"/>
    <property type="match status" value="2"/>
</dbReference>
<evidence type="ECO:0000259" key="35">
    <source>
        <dbReference type="SMART" id="SM00829"/>
    </source>
</evidence>
<dbReference type="GO" id="GO:0047522">
    <property type="term" value="F:15-oxoprostaglandin 13-reductase [NAD(P)+] activity"/>
    <property type="evidence" value="ECO:0000318"/>
    <property type="project" value="GO_Central"/>
</dbReference>
<evidence type="ECO:0000256" key="16">
    <source>
        <dbReference type="ARBA" id="ARBA00031851"/>
    </source>
</evidence>
<comment type="catalytic activity">
    <reaction evidence="21">
        <text>decanal + NADP(+) = (2E)-decenal + NADPH + H(+)</text>
        <dbReference type="Rhea" id="RHEA:50612"/>
        <dbReference type="ChEBI" id="CHEBI:15378"/>
        <dbReference type="ChEBI" id="CHEBI:31457"/>
        <dbReference type="ChEBI" id="CHEBI:57783"/>
        <dbReference type="ChEBI" id="CHEBI:58349"/>
        <dbReference type="ChEBI" id="CHEBI:133455"/>
    </reaction>
    <physiologicalReaction direction="right-to-left" evidence="21">
        <dbReference type="Rhea" id="RHEA:50614"/>
    </physiologicalReaction>
</comment>
<evidence type="ECO:0000256" key="7">
    <source>
        <dbReference type="ARBA" id="ARBA00022490"/>
    </source>
</evidence>
<evidence type="ECO:0000256" key="25">
    <source>
        <dbReference type="ARBA" id="ARBA00047903"/>
    </source>
</evidence>
<evidence type="ECO:0000256" key="30">
    <source>
        <dbReference type="ARBA" id="ARBA00048953"/>
    </source>
</evidence>
<evidence type="ECO:0000256" key="9">
    <source>
        <dbReference type="ARBA" id="ARBA00022553"/>
    </source>
</evidence>
<evidence type="ECO:0000256" key="22">
    <source>
        <dbReference type="ARBA" id="ARBA00047742"/>
    </source>
</evidence>
<evidence type="ECO:0000256" key="27">
    <source>
        <dbReference type="ARBA" id="ARBA00048290"/>
    </source>
</evidence>
<dbReference type="CDD" id="cd08294">
    <property type="entry name" value="leukotriene_B4_DH_like"/>
    <property type="match status" value="1"/>
</dbReference>
<evidence type="ECO:0000256" key="19">
    <source>
        <dbReference type="ARBA" id="ARBA00033119"/>
    </source>
</evidence>
<dbReference type="PANTHER" id="PTHR43205:SF83">
    <property type="entry name" value="PROSTAGLANDIN REDUCTASE 1"/>
    <property type="match status" value="1"/>
</dbReference>
<dbReference type="GeneID" id="108706923"/>
<evidence type="ECO:0000256" key="5">
    <source>
        <dbReference type="ARBA" id="ARBA00012410"/>
    </source>
</evidence>
<accession>A0A1L8HNU9</accession>
<comment type="catalytic activity">
    <reaction evidence="28">
        <text>4-hydroxynonanal + NADP(+) = (E)-4-hydroxynon-2-enal + NADPH + H(+)</text>
        <dbReference type="Rhea" id="RHEA:64736"/>
        <dbReference type="ChEBI" id="CHEBI:15378"/>
        <dbReference type="ChEBI" id="CHEBI:57783"/>
        <dbReference type="ChEBI" id="CHEBI:58349"/>
        <dbReference type="ChEBI" id="CHEBI:58968"/>
        <dbReference type="ChEBI" id="CHEBI:156112"/>
    </reaction>
    <physiologicalReaction direction="right-to-left" evidence="28">
        <dbReference type="Rhea" id="RHEA:64738"/>
    </physiologicalReaction>
</comment>
<dbReference type="CTD" id="108706923"/>
<dbReference type="InterPro" id="IPR014190">
    <property type="entry name" value="PTGR1"/>
</dbReference>
<evidence type="ECO:0000256" key="8">
    <source>
        <dbReference type="ARBA" id="ARBA00022501"/>
    </source>
</evidence>
<evidence type="ECO:0000256" key="2">
    <source>
        <dbReference type="ARBA" id="ARBA00010460"/>
    </source>
</evidence>
<dbReference type="InterPro" id="IPR045010">
    <property type="entry name" value="MDR_fam"/>
</dbReference>
<dbReference type="EC" id="1.3.1.48" evidence="4"/>
<dbReference type="OrthoDB" id="809632at2759"/>
<evidence type="ECO:0000256" key="14">
    <source>
        <dbReference type="ARBA" id="ARBA00023098"/>
    </source>
</evidence>
<dbReference type="InterPro" id="IPR013149">
    <property type="entry name" value="ADH-like_C"/>
</dbReference>
<dbReference type="PANTHER" id="PTHR43205">
    <property type="entry name" value="PROSTAGLANDIN REDUCTASE"/>
    <property type="match status" value="1"/>
</dbReference>
<dbReference type="OMA" id="DKVMGMT"/>
<sequence>MAKVKGRLIEVPFTVIFHHHRMILSRSWTLVKHFEGAPKPSDFKLKEVGLSPIKNGEVMLEAEYFSVDPYMRPYSKHMMKEGDVMIGTQVARVLESKNSEFQVGSFVLSNAGWTTHSISNGKELTPLLANWPAHIPRSLALGTIGMPGLTSYFGLHEICCAKKDEIVLVNGAAGAVGTIVGQIAKIIGCKVVGSAGSDDKVQYLKEIGFDEVFNYKTVSSLEEALKKASPEGYDCFFENVGGEFADVALLQMRKYGRIAVCGAISLYNDTVPRKGPYVHYPLIFQELRMEGFTVQRWLNRYNEGLEKLMQWVVEGKLKYDEHITKGFDNMPSAFIGMLKGDNIGKAIITAK</sequence>
<evidence type="ECO:0000256" key="32">
    <source>
        <dbReference type="ARBA" id="ARBA00049070"/>
    </source>
</evidence>
<comment type="catalytic activity">
    <reaction evidence="27">
        <text>13,14-dihydro-15-oxo-PGF2alpha + NADP(+) = 15-oxoprostaglandin F2alpha + NADPH + H(+)</text>
        <dbReference type="Rhea" id="RHEA:50588"/>
        <dbReference type="ChEBI" id="CHEBI:15378"/>
        <dbReference type="ChEBI" id="CHEBI:57783"/>
        <dbReference type="ChEBI" id="CHEBI:58349"/>
        <dbReference type="ChEBI" id="CHEBI:133374"/>
        <dbReference type="ChEBI" id="CHEBI:133409"/>
    </reaction>
    <physiologicalReaction direction="right-to-left" evidence="27">
        <dbReference type="Rhea" id="RHEA:50590"/>
    </physiologicalReaction>
</comment>
<dbReference type="EC" id="1.3.1.74" evidence="5"/>
<comment type="similarity">
    <text evidence="2">Belongs to the NADP-dependent oxidoreductase L4BD family.</text>
</comment>
<evidence type="ECO:0000256" key="31">
    <source>
        <dbReference type="ARBA" id="ARBA00049068"/>
    </source>
</evidence>
<keyword evidence="7" id="KW-0963">Cytoplasm</keyword>
<protein>
    <recommendedName>
        <fullName evidence="6">Prostaglandin reductase 1</fullName>
        <ecNumber evidence="4">1.3.1.48</ecNumber>
        <ecNumber evidence="5">1.3.1.74</ecNumber>
    </recommendedName>
    <alternativeName>
        <fullName evidence="19">15-oxoprostaglandin 13-reductase</fullName>
    </alternativeName>
    <alternativeName>
        <fullName evidence="17">Dithiolethione-inducible gene 1 protein</fullName>
    </alternativeName>
    <alternativeName>
        <fullName evidence="16">Leukotriene B4 12-hydroxydehydrogenase</fullName>
    </alternativeName>
    <alternativeName>
        <fullName evidence="18">NAD(P)H-dependent alkenal/one oxidoreductase</fullName>
    </alternativeName>
</protein>
<comment type="catalytic activity">
    <reaction evidence="33">
        <text>an n-alkanal + NADP(+) = an alk-2-enal + NADPH + H(+)</text>
        <dbReference type="Rhea" id="RHEA:13737"/>
        <dbReference type="ChEBI" id="CHEBI:12834"/>
        <dbReference type="ChEBI" id="CHEBI:13757"/>
        <dbReference type="ChEBI" id="CHEBI:15378"/>
        <dbReference type="ChEBI" id="CHEBI:57783"/>
        <dbReference type="ChEBI" id="CHEBI:58349"/>
        <dbReference type="EC" id="1.3.1.74"/>
    </reaction>
    <physiologicalReaction direction="right-to-left" evidence="33">
        <dbReference type="Rhea" id="RHEA:13739"/>
    </physiologicalReaction>
</comment>
<name>A0A1L8HNU9_XENLA</name>
<evidence type="ECO:0000256" key="18">
    <source>
        <dbReference type="ARBA" id="ARBA00032297"/>
    </source>
</evidence>
<evidence type="ECO:0000256" key="12">
    <source>
        <dbReference type="ARBA" id="ARBA00022990"/>
    </source>
</evidence>
<evidence type="ECO:0000256" key="17">
    <source>
        <dbReference type="ARBA" id="ARBA00032255"/>
    </source>
</evidence>
<organism evidence="36 37">
    <name type="scientific">Xenopus laevis</name>
    <name type="common">African clawed frog</name>
    <dbReference type="NCBI Taxonomy" id="8355"/>
    <lineage>
        <taxon>Eukaryota</taxon>
        <taxon>Metazoa</taxon>
        <taxon>Chordata</taxon>
        <taxon>Craniata</taxon>
        <taxon>Vertebrata</taxon>
        <taxon>Euteleostomi</taxon>
        <taxon>Amphibia</taxon>
        <taxon>Batrachia</taxon>
        <taxon>Anura</taxon>
        <taxon>Pipoidea</taxon>
        <taxon>Pipidae</taxon>
        <taxon>Xenopodinae</taxon>
        <taxon>Xenopus</taxon>
        <taxon>Xenopus</taxon>
    </lineage>
</organism>
<evidence type="ECO:0000256" key="10">
    <source>
        <dbReference type="ARBA" id="ARBA00022832"/>
    </source>
</evidence>
<feature type="domain" description="Enoyl reductase (ER)" evidence="35">
    <location>
        <begin position="36"/>
        <end position="348"/>
    </location>
</feature>
<keyword evidence="15" id="KW-0379">Hydroxylation</keyword>
<evidence type="ECO:0000256" key="26">
    <source>
        <dbReference type="ARBA" id="ARBA00048066"/>
    </source>
</evidence>
<evidence type="ECO:0000256" key="13">
    <source>
        <dbReference type="ARBA" id="ARBA00023002"/>
    </source>
</evidence>
<dbReference type="Gene3D" id="3.90.180.10">
    <property type="entry name" value="Medium-chain alcohol dehydrogenases, catalytic domain"/>
    <property type="match status" value="1"/>
</dbReference>
<evidence type="ECO:0000256" key="4">
    <source>
        <dbReference type="ARBA" id="ARBA00011981"/>
    </source>
</evidence>
<keyword evidence="8" id="KW-0644">Prostaglandin metabolism</keyword>
<dbReference type="SMART" id="SM00829">
    <property type="entry name" value="PKS_ER"/>
    <property type="match status" value="1"/>
</dbReference>
<comment type="catalytic activity">
    <reaction evidence="29">
        <text>20-hydroxy-leukotriene B4 + NADP(+) = 12-oxo-20-hydroxy-leukotriene B4 + NADPH + H(+)</text>
        <dbReference type="Rhea" id="RHEA:51208"/>
        <dbReference type="ChEBI" id="CHEBI:15378"/>
        <dbReference type="ChEBI" id="CHEBI:57460"/>
        <dbReference type="ChEBI" id="CHEBI:57783"/>
        <dbReference type="ChEBI" id="CHEBI:58349"/>
        <dbReference type="ChEBI" id="CHEBI:133346"/>
    </reaction>
    <physiologicalReaction direction="left-to-right" evidence="29">
        <dbReference type="Rhea" id="RHEA:51209"/>
    </physiologicalReaction>
</comment>
<comment type="catalytic activity">
    <reaction evidence="20">
        <text>octanal + NADP(+) = (2E)-octenal + NADPH + H(+)</text>
        <dbReference type="Rhea" id="RHEA:50780"/>
        <dbReference type="ChEBI" id="CHEBI:15378"/>
        <dbReference type="ChEBI" id="CHEBI:17935"/>
        <dbReference type="ChEBI" id="CHEBI:57783"/>
        <dbReference type="ChEBI" id="CHEBI:58349"/>
        <dbReference type="ChEBI" id="CHEBI:61748"/>
    </reaction>
    <physiologicalReaction direction="right-to-left" evidence="20">
        <dbReference type="Rhea" id="RHEA:50782"/>
    </physiologicalReaction>
</comment>
<evidence type="ECO:0000256" key="34">
    <source>
        <dbReference type="ARBA" id="ARBA00049368"/>
    </source>
</evidence>
<comment type="catalytic activity">
    <reaction evidence="31">
        <text>(5S,12S)-dihydroxy-(6E,10E,12E,14Z)-eicosatetraenoate + NADP(+) = 12-oxo-(5S)-hydroxy-(6E,8E,10E,14Z)-eicosatetraenoate + NADPH + H(+)</text>
        <dbReference type="Rhea" id="RHEA:51212"/>
        <dbReference type="ChEBI" id="CHEBI:15378"/>
        <dbReference type="ChEBI" id="CHEBI:57783"/>
        <dbReference type="ChEBI" id="CHEBI:58349"/>
        <dbReference type="ChEBI" id="CHEBI:133974"/>
        <dbReference type="ChEBI" id="CHEBI:133975"/>
    </reaction>
    <physiologicalReaction direction="left-to-right" evidence="31">
        <dbReference type="Rhea" id="RHEA:51213"/>
    </physiologicalReaction>
</comment>
<keyword evidence="9" id="KW-0597">Phosphoprotein</keyword>
<evidence type="ECO:0000256" key="3">
    <source>
        <dbReference type="ARBA" id="ARBA00011852"/>
    </source>
</evidence>
<evidence type="ECO:0000256" key="6">
    <source>
        <dbReference type="ARBA" id="ARBA00020651"/>
    </source>
</evidence>
<evidence type="ECO:0000313" key="36">
    <source>
        <dbReference type="Proteomes" id="UP000186698"/>
    </source>
</evidence>
<dbReference type="PaxDb" id="8355-A0A1L8HNU9"/>
<evidence type="ECO:0000256" key="15">
    <source>
        <dbReference type="ARBA" id="ARBA00023278"/>
    </source>
</evidence>
<dbReference type="Pfam" id="PF16884">
    <property type="entry name" value="ADH_N_2"/>
    <property type="match status" value="1"/>
</dbReference>
<dbReference type="Pfam" id="PF00107">
    <property type="entry name" value="ADH_zinc_N"/>
    <property type="match status" value="1"/>
</dbReference>
<dbReference type="FunFam" id="3.40.50.720:FF:000121">
    <property type="entry name" value="Prostaglandin reductase 2"/>
    <property type="match status" value="1"/>
</dbReference>
<dbReference type="Proteomes" id="UP000186698">
    <property type="component" value="Chromosome 1S"/>
</dbReference>
<comment type="catalytic activity">
    <reaction evidence="22">
        <text>pentan-2-one + NADP(+) = (E)-pent-3-en-2-one + NADPH + H(+)</text>
        <dbReference type="Rhea" id="RHEA:50788"/>
        <dbReference type="ChEBI" id="CHEBI:15378"/>
        <dbReference type="ChEBI" id="CHEBI:16472"/>
        <dbReference type="ChEBI" id="CHEBI:57783"/>
        <dbReference type="ChEBI" id="CHEBI:58349"/>
        <dbReference type="ChEBI" id="CHEBI:145276"/>
    </reaction>
    <physiologicalReaction direction="right-to-left" evidence="22">
        <dbReference type="Rhea" id="RHEA:50790"/>
    </physiologicalReaction>
</comment>
<gene>
    <name evidence="37" type="primary">ptgr1.4.S</name>
</gene>
<dbReference type="InterPro" id="IPR036291">
    <property type="entry name" value="NAD(P)-bd_dom_sf"/>
</dbReference>
<dbReference type="InterPro" id="IPR011032">
    <property type="entry name" value="GroES-like_sf"/>
</dbReference>
<evidence type="ECO:0000256" key="20">
    <source>
        <dbReference type="ARBA" id="ARBA00047461"/>
    </source>
</evidence>
<comment type="subunit">
    <text evidence="3">Monomer or homodimer.</text>
</comment>
<evidence type="ECO:0000313" key="37">
    <source>
        <dbReference type="RefSeq" id="XP_041436004.1"/>
    </source>
</evidence>
<dbReference type="GO" id="GO:0005737">
    <property type="term" value="C:cytoplasm"/>
    <property type="evidence" value="ECO:0007669"/>
    <property type="project" value="UniProtKB-SubCell"/>
</dbReference>
<keyword evidence="14" id="KW-0443">Lipid metabolism</keyword>
<comment type="catalytic activity">
    <reaction evidence="30">
        <text>6-trans-leukotriene B4 + NADP(+) = 12-oxo-(5S)-hydroxy-(6E,8E,10E,14Z)-eicosatetraenoate + NADPH + H(+)</text>
        <dbReference type="Rhea" id="RHEA:51204"/>
        <dbReference type="ChEBI" id="CHEBI:15378"/>
        <dbReference type="ChEBI" id="CHEBI:57783"/>
        <dbReference type="ChEBI" id="CHEBI:58349"/>
        <dbReference type="ChEBI" id="CHEBI:90723"/>
        <dbReference type="ChEBI" id="CHEBI:133974"/>
    </reaction>
    <physiologicalReaction direction="left-to-right" evidence="30">
        <dbReference type="Rhea" id="RHEA:51205"/>
    </physiologicalReaction>
</comment>
<comment type="catalytic activity">
    <reaction evidence="24">
        <text>13,14-dihydro-15-oxo-prostaglandin F1alpha + NADP(+) = 15-oxoprostaglandin F1alpha + NADPH + H(+)</text>
        <dbReference type="Rhea" id="RHEA:50592"/>
        <dbReference type="ChEBI" id="CHEBI:15378"/>
        <dbReference type="ChEBI" id="CHEBI:57783"/>
        <dbReference type="ChEBI" id="CHEBI:58349"/>
        <dbReference type="ChEBI" id="CHEBI:79072"/>
        <dbReference type="ChEBI" id="CHEBI:133411"/>
    </reaction>
    <physiologicalReaction direction="right-to-left" evidence="24">
        <dbReference type="Rhea" id="RHEA:50594"/>
    </physiologicalReaction>
</comment>
<dbReference type="Gene3D" id="3.40.50.720">
    <property type="entry name" value="NAD(P)-binding Rossmann-like Domain"/>
    <property type="match status" value="1"/>
</dbReference>
<comment type="catalytic activity">
    <reaction evidence="34">
        <text>hexanal + NADP(+) = (E)-hex-2-enal + NADPH + H(+)</text>
        <dbReference type="Rhea" id="RHEA:50776"/>
        <dbReference type="ChEBI" id="CHEBI:15378"/>
        <dbReference type="ChEBI" id="CHEBI:28913"/>
        <dbReference type="ChEBI" id="CHEBI:57783"/>
        <dbReference type="ChEBI" id="CHEBI:58349"/>
        <dbReference type="ChEBI" id="CHEBI:88528"/>
    </reaction>
    <physiologicalReaction direction="right-to-left" evidence="34">
        <dbReference type="Rhea" id="RHEA:50778"/>
    </physiologicalReaction>
</comment>
<dbReference type="AlphaFoldDB" id="A0A1L8HNU9"/>
<evidence type="ECO:0000256" key="28">
    <source>
        <dbReference type="ARBA" id="ARBA00048387"/>
    </source>
</evidence>
<keyword evidence="10" id="KW-0276">Fatty acid metabolism</keyword>
<keyword evidence="13" id="KW-0560">Oxidoreductase</keyword>